<keyword evidence="2" id="KW-1185">Reference proteome</keyword>
<comment type="caution">
    <text evidence="1">The sequence shown here is derived from an EMBL/GenBank/DDBJ whole genome shotgun (WGS) entry which is preliminary data.</text>
</comment>
<dbReference type="Proteomes" id="UP001149074">
    <property type="component" value="Unassembled WGS sequence"/>
</dbReference>
<dbReference type="OrthoDB" id="4245986at2759"/>
<gene>
    <name evidence="1" type="ORF">N7532_009150</name>
</gene>
<evidence type="ECO:0000313" key="1">
    <source>
        <dbReference type="EMBL" id="KAJ5090466.1"/>
    </source>
</evidence>
<name>A0A9W9K2Q2_9EURO</name>
<dbReference type="RefSeq" id="XP_056472447.1">
    <property type="nucleotide sequence ID" value="XM_056621641.1"/>
</dbReference>
<reference evidence="1" key="2">
    <citation type="journal article" date="2023" name="IMA Fungus">
        <title>Comparative genomic study of the Penicillium genus elucidates a diverse pangenome and 15 lateral gene transfer events.</title>
        <authorList>
            <person name="Petersen C."/>
            <person name="Sorensen T."/>
            <person name="Nielsen M.R."/>
            <person name="Sondergaard T.E."/>
            <person name="Sorensen J.L."/>
            <person name="Fitzpatrick D.A."/>
            <person name="Frisvad J.C."/>
            <person name="Nielsen K.L."/>
        </authorList>
    </citation>
    <scope>NUCLEOTIDE SEQUENCE</scope>
    <source>
        <strain evidence="1">IBT 30761</strain>
    </source>
</reference>
<reference evidence="1" key="1">
    <citation type="submission" date="2022-11" db="EMBL/GenBank/DDBJ databases">
        <authorList>
            <person name="Petersen C."/>
        </authorList>
    </citation>
    <scope>NUCLEOTIDE SEQUENCE</scope>
    <source>
        <strain evidence="1">IBT 30761</strain>
    </source>
</reference>
<dbReference type="GeneID" id="81360620"/>
<dbReference type="EMBL" id="JAPQKI010000009">
    <property type="protein sequence ID" value="KAJ5090466.1"/>
    <property type="molecule type" value="Genomic_DNA"/>
</dbReference>
<accession>A0A9W9K2Q2</accession>
<protein>
    <submittedName>
        <fullName evidence="1">Uncharacterized protein</fullName>
    </submittedName>
</protein>
<dbReference type="AlphaFoldDB" id="A0A9W9K2Q2"/>
<evidence type="ECO:0000313" key="2">
    <source>
        <dbReference type="Proteomes" id="UP001149074"/>
    </source>
</evidence>
<sequence>MRSVRCLCARRANLEVLLINKRVYSEAAPIFWSENFFAFEYPNLLSGFLRAISPQTRLWLRRISFMPSHDRVKNDDTTISDDSWHSRWGDAMDDPWGWDDIKSCWQLLRGCEGLAHLELDVYCLSRLDWATYSSSPYAHDRADSYRHERIASDQYQTTLYEIYGGDIYPVRDDVDWH</sequence>
<organism evidence="1 2">
    <name type="scientific">Penicillium argentinense</name>
    <dbReference type="NCBI Taxonomy" id="1131581"/>
    <lineage>
        <taxon>Eukaryota</taxon>
        <taxon>Fungi</taxon>
        <taxon>Dikarya</taxon>
        <taxon>Ascomycota</taxon>
        <taxon>Pezizomycotina</taxon>
        <taxon>Eurotiomycetes</taxon>
        <taxon>Eurotiomycetidae</taxon>
        <taxon>Eurotiales</taxon>
        <taxon>Aspergillaceae</taxon>
        <taxon>Penicillium</taxon>
    </lineage>
</organism>
<proteinExistence type="predicted"/>